<comment type="cofactor">
    <cofactor evidence="2">
        <name>Mg(2+)</name>
        <dbReference type="ChEBI" id="CHEBI:18420"/>
    </cofactor>
</comment>
<comment type="catalytic activity">
    <reaction evidence="1">
        <text>Endonucleolytic cleavage to 5'-phosphomonoester.</text>
        <dbReference type="EC" id="3.1.26.4"/>
    </reaction>
</comment>
<keyword evidence="10" id="KW-0460">Magnesium</keyword>
<evidence type="ECO:0000256" key="4">
    <source>
        <dbReference type="ARBA" id="ARBA00011245"/>
    </source>
</evidence>
<dbReference type="GO" id="GO:0043137">
    <property type="term" value="P:DNA replication, removal of RNA primer"/>
    <property type="evidence" value="ECO:0007669"/>
    <property type="project" value="TreeGrafter"/>
</dbReference>
<comment type="subunit">
    <text evidence="4">Monomer.</text>
</comment>
<dbReference type="EMBL" id="NWTC01000009">
    <property type="protein sequence ID" value="PDT47305.1"/>
    <property type="molecule type" value="Genomic_DNA"/>
</dbReference>
<dbReference type="PANTHER" id="PTHR10642:SF26">
    <property type="entry name" value="RIBONUCLEASE H1"/>
    <property type="match status" value="1"/>
</dbReference>
<evidence type="ECO:0000256" key="2">
    <source>
        <dbReference type="ARBA" id="ARBA00001946"/>
    </source>
</evidence>
<evidence type="ECO:0000256" key="6">
    <source>
        <dbReference type="ARBA" id="ARBA00022722"/>
    </source>
</evidence>
<comment type="caution">
    <text evidence="12">The sequence shown here is derived from an EMBL/GenBank/DDBJ whole genome shotgun (WGS) entry which is preliminary data.</text>
</comment>
<dbReference type="Pfam" id="PF00075">
    <property type="entry name" value="RNase_H"/>
    <property type="match status" value="1"/>
</dbReference>
<dbReference type="AlphaFoldDB" id="A0A2A6LY40"/>
<dbReference type="InterPro" id="IPR002156">
    <property type="entry name" value="RNaseH_domain"/>
</dbReference>
<evidence type="ECO:0000313" key="13">
    <source>
        <dbReference type="Proteomes" id="UP000220353"/>
    </source>
</evidence>
<evidence type="ECO:0000256" key="9">
    <source>
        <dbReference type="ARBA" id="ARBA00022801"/>
    </source>
</evidence>
<gene>
    <name evidence="12" type="ORF">CO661_14075</name>
</gene>
<feature type="domain" description="RNase H type-1" evidence="11">
    <location>
        <begin position="1"/>
        <end position="144"/>
    </location>
</feature>
<dbReference type="Gene3D" id="3.30.420.10">
    <property type="entry name" value="Ribonuclease H-like superfamily/Ribonuclease H"/>
    <property type="match status" value="1"/>
</dbReference>
<dbReference type="GO" id="GO:0046872">
    <property type="term" value="F:metal ion binding"/>
    <property type="evidence" value="ECO:0007669"/>
    <property type="project" value="UniProtKB-KW"/>
</dbReference>
<dbReference type="RefSeq" id="WP_097586912.1">
    <property type="nucleotide sequence ID" value="NZ_NWTC01000009.1"/>
</dbReference>
<dbReference type="GO" id="GO:0003676">
    <property type="term" value="F:nucleic acid binding"/>
    <property type="evidence" value="ECO:0007669"/>
    <property type="project" value="InterPro"/>
</dbReference>
<evidence type="ECO:0000256" key="1">
    <source>
        <dbReference type="ARBA" id="ARBA00000077"/>
    </source>
</evidence>
<name>A0A2A6LY40_RHIFR</name>
<sequence>MINIYTDGACEPNPGVGGWAFVVFDAQGSETVIRNGGVVSTTNNIMEMTGVLAALEYAKATGLPAKEARIYSDSQYVVKGCNEWRHGWAKKGWTRGKNALANAELWQAIAAAHDAFPCQIIWVRGHSGIPGNERADELAEKGRAYVLEQSGLEVAA</sequence>
<protein>
    <recommendedName>
        <fullName evidence="5">ribonuclease H</fullName>
        <ecNumber evidence="5">3.1.26.4</ecNumber>
    </recommendedName>
</protein>
<evidence type="ECO:0000256" key="10">
    <source>
        <dbReference type="ARBA" id="ARBA00022842"/>
    </source>
</evidence>
<evidence type="ECO:0000256" key="3">
    <source>
        <dbReference type="ARBA" id="ARBA00005300"/>
    </source>
</evidence>
<evidence type="ECO:0000259" key="11">
    <source>
        <dbReference type="PROSITE" id="PS50879"/>
    </source>
</evidence>
<keyword evidence="7" id="KW-0479">Metal-binding</keyword>
<dbReference type="InterPro" id="IPR050092">
    <property type="entry name" value="RNase_H"/>
</dbReference>
<evidence type="ECO:0000256" key="5">
    <source>
        <dbReference type="ARBA" id="ARBA00012180"/>
    </source>
</evidence>
<reference evidence="12 13" key="1">
    <citation type="submission" date="2017-09" db="EMBL/GenBank/DDBJ databases">
        <title>Comparative genomics of rhizobia isolated from Phaseolus vulgaris in China.</title>
        <authorList>
            <person name="Tong W."/>
        </authorList>
    </citation>
    <scope>NUCLEOTIDE SEQUENCE [LARGE SCALE GENOMIC DNA]</scope>
    <source>
        <strain evidence="12 13">PCH1</strain>
    </source>
</reference>
<dbReference type="EC" id="3.1.26.4" evidence="5"/>
<keyword evidence="8" id="KW-0255">Endonuclease</keyword>
<evidence type="ECO:0000256" key="8">
    <source>
        <dbReference type="ARBA" id="ARBA00022759"/>
    </source>
</evidence>
<dbReference type="InterPro" id="IPR036397">
    <property type="entry name" value="RNaseH_sf"/>
</dbReference>
<keyword evidence="6" id="KW-0540">Nuclease</keyword>
<dbReference type="CDD" id="cd09278">
    <property type="entry name" value="RNase_HI_prokaryote_like"/>
    <property type="match status" value="1"/>
</dbReference>
<comment type="similarity">
    <text evidence="3">Belongs to the RNase H family.</text>
</comment>
<dbReference type="InterPro" id="IPR012337">
    <property type="entry name" value="RNaseH-like_sf"/>
</dbReference>
<dbReference type="GO" id="GO:0004523">
    <property type="term" value="F:RNA-DNA hybrid ribonuclease activity"/>
    <property type="evidence" value="ECO:0007669"/>
    <property type="project" value="UniProtKB-EC"/>
</dbReference>
<dbReference type="InterPro" id="IPR022892">
    <property type="entry name" value="RNaseHI"/>
</dbReference>
<proteinExistence type="inferred from homology"/>
<dbReference type="PANTHER" id="PTHR10642">
    <property type="entry name" value="RIBONUCLEASE H1"/>
    <property type="match status" value="1"/>
</dbReference>
<organism evidence="12 13">
    <name type="scientific">Rhizobium fredii</name>
    <name type="common">Sinorhizobium fredii</name>
    <dbReference type="NCBI Taxonomy" id="380"/>
    <lineage>
        <taxon>Bacteria</taxon>
        <taxon>Pseudomonadati</taxon>
        <taxon>Pseudomonadota</taxon>
        <taxon>Alphaproteobacteria</taxon>
        <taxon>Hyphomicrobiales</taxon>
        <taxon>Rhizobiaceae</taxon>
        <taxon>Sinorhizobium/Ensifer group</taxon>
        <taxon>Sinorhizobium</taxon>
    </lineage>
</organism>
<evidence type="ECO:0000313" key="12">
    <source>
        <dbReference type="EMBL" id="PDT47305.1"/>
    </source>
</evidence>
<keyword evidence="9" id="KW-0378">Hydrolase</keyword>
<accession>A0A2A6LY40</accession>
<evidence type="ECO:0000256" key="7">
    <source>
        <dbReference type="ARBA" id="ARBA00022723"/>
    </source>
</evidence>
<dbReference type="PROSITE" id="PS50879">
    <property type="entry name" value="RNASE_H_1"/>
    <property type="match status" value="1"/>
</dbReference>
<dbReference type="SUPFAM" id="SSF53098">
    <property type="entry name" value="Ribonuclease H-like"/>
    <property type="match status" value="1"/>
</dbReference>
<dbReference type="Proteomes" id="UP000220353">
    <property type="component" value="Unassembled WGS sequence"/>
</dbReference>